<proteinExistence type="predicted"/>
<sequence length="117" mass="12877">MGTGSARAGPHRAERRAQGCRVGTSAAARAARRRLPRTYLRGRHDEDLARAVPVSARRHEKTLIGTVLEMSFHNPPAGAGSIAGTTLRVRRPLAIRKTRRNFSRTVVLCKFTCAYGR</sequence>
<reference evidence="3" key="1">
    <citation type="journal article" date="2019" name="Int. J. Syst. Evol. Microbiol.">
        <title>The Global Catalogue of Microorganisms (GCM) 10K type strain sequencing project: providing services to taxonomists for standard genome sequencing and annotation.</title>
        <authorList>
            <consortium name="The Broad Institute Genomics Platform"/>
            <consortium name="The Broad Institute Genome Sequencing Center for Infectious Disease"/>
            <person name="Wu L."/>
            <person name="Ma J."/>
        </authorList>
    </citation>
    <scope>NUCLEOTIDE SEQUENCE [LARGE SCALE GENOMIC DNA]</scope>
    <source>
        <strain evidence="3">JCM 4416</strain>
    </source>
</reference>
<accession>A0ABQ2TM40</accession>
<organism evidence="2 3">
    <name type="scientific">Streptomyces pseudogriseolus</name>
    <name type="common">Streptomyces gancidicus</name>
    <name type="synonym">Streptomyces rubiginosus</name>
    <dbReference type="NCBI Taxonomy" id="36817"/>
    <lineage>
        <taxon>Bacteria</taxon>
        <taxon>Bacillati</taxon>
        <taxon>Actinomycetota</taxon>
        <taxon>Actinomycetes</taxon>
        <taxon>Kitasatosporales</taxon>
        <taxon>Streptomycetaceae</taxon>
        <taxon>Streptomyces</taxon>
        <taxon>Streptomyces pseudogriseolus group</taxon>
    </lineage>
</organism>
<dbReference type="Proteomes" id="UP000597853">
    <property type="component" value="Unassembled WGS sequence"/>
</dbReference>
<evidence type="ECO:0000313" key="3">
    <source>
        <dbReference type="Proteomes" id="UP000597853"/>
    </source>
</evidence>
<evidence type="ECO:0000313" key="2">
    <source>
        <dbReference type="EMBL" id="GGS76615.1"/>
    </source>
</evidence>
<dbReference type="EMBL" id="BMTX01000037">
    <property type="protein sequence ID" value="GGS76615.1"/>
    <property type="molecule type" value="Genomic_DNA"/>
</dbReference>
<comment type="caution">
    <text evidence="2">The sequence shown here is derived from an EMBL/GenBank/DDBJ whole genome shotgun (WGS) entry which is preliminary data.</text>
</comment>
<keyword evidence="3" id="KW-1185">Reference proteome</keyword>
<protein>
    <submittedName>
        <fullName evidence="2">Uncharacterized protein</fullName>
    </submittedName>
</protein>
<feature type="region of interest" description="Disordered" evidence="1">
    <location>
        <begin position="1"/>
        <end position="28"/>
    </location>
</feature>
<gene>
    <name evidence="2" type="ORF">GCM10010285_63860</name>
</gene>
<evidence type="ECO:0000256" key="1">
    <source>
        <dbReference type="SAM" id="MobiDB-lite"/>
    </source>
</evidence>
<name>A0ABQ2TM40_STREZ</name>